<dbReference type="AlphaFoldDB" id="A0A653C2R3"/>
<sequence>AHILVNSYNPLPSHYAREHAPNRKYLPPGLTIKYMHNDYNSTHPDFKVCYEVYRQMIDQLNIGFYEATPEKCGFCLEMDLEENEENKQRKSEHLLKVSQIREMYKKDQTIPHAEAR</sequence>
<protein>
    <submittedName>
        <fullName evidence="1">Uncharacterized protein</fullName>
    </submittedName>
</protein>
<organism evidence="1 2">
    <name type="scientific">Callosobruchus maculatus</name>
    <name type="common">Southern cowpea weevil</name>
    <name type="synonym">Pulse bruchid</name>
    <dbReference type="NCBI Taxonomy" id="64391"/>
    <lineage>
        <taxon>Eukaryota</taxon>
        <taxon>Metazoa</taxon>
        <taxon>Ecdysozoa</taxon>
        <taxon>Arthropoda</taxon>
        <taxon>Hexapoda</taxon>
        <taxon>Insecta</taxon>
        <taxon>Pterygota</taxon>
        <taxon>Neoptera</taxon>
        <taxon>Endopterygota</taxon>
        <taxon>Coleoptera</taxon>
        <taxon>Polyphaga</taxon>
        <taxon>Cucujiformia</taxon>
        <taxon>Chrysomeloidea</taxon>
        <taxon>Chrysomelidae</taxon>
        <taxon>Bruchinae</taxon>
        <taxon>Bruchini</taxon>
        <taxon>Callosobruchus</taxon>
    </lineage>
</organism>
<dbReference type="OrthoDB" id="6741731at2759"/>
<evidence type="ECO:0000313" key="1">
    <source>
        <dbReference type="EMBL" id="VEN42141.1"/>
    </source>
</evidence>
<dbReference type="EMBL" id="CAACVG010006850">
    <property type="protein sequence ID" value="VEN42141.1"/>
    <property type="molecule type" value="Genomic_DNA"/>
</dbReference>
<evidence type="ECO:0000313" key="2">
    <source>
        <dbReference type="Proteomes" id="UP000410492"/>
    </source>
</evidence>
<name>A0A653C2R3_CALMS</name>
<accession>A0A653C2R3</accession>
<dbReference type="Proteomes" id="UP000410492">
    <property type="component" value="Unassembled WGS sequence"/>
</dbReference>
<feature type="non-terminal residue" evidence="1">
    <location>
        <position position="1"/>
    </location>
</feature>
<feature type="non-terminal residue" evidence="1">
    <location>
        <position position="116"/>
    </location>
</feature>
<keyword evidence="2" id="KW-1185">Reference proteome</keyword>
<gene>
    <name evidence="1" type="ORF">CALMAC_LOCUS5734</name>
</gene>
<proteinExistence type="predicted"/>
<reference evidence="1 2" key="1">
    <citation type="submission" date="2019-01" db="EMBL/GenBank/DDBJ databases">
        <authorList>
            <person name="Sayadi A."/>
        </authorList>
    </citation>
    <scope>NUCLEOTIDE SEQUENCE [LARGE SCALE GENOMIC DNA]</scope>
</reference>